<evidence type="ECO:0000256" key="3">
    <source>
        <dbReference type="ARBA" id="ARBA00022475"/>
    </source>
</evidence>
<feature type="transmembrane region" description="Helical" evidence="7">
    <location>
        <begin position="49"/>
        <end position="67"/>
    </location>
</feature>
<sequence>MMDSKEYTFDILRILFGEYDLLIYVEIIIRVLIILSYTMLIINWIGKRVVGGFGSADILIVVGMGSAVGDSMFYPSIPLIVALLVITLIGALQKLHVYLSIKFEAVRKKSHPKVMKLVESGKLLYDNFSDDQIDKYEVYMLLRESGIKYLSEVEHAYYEQSGKLSIYKYENPIQEHSILPEDLPNYEKFPHSL</sequence>
<organism evidence="9 10">
    <name type="scientific">Formosa sediminum</name>
    <dbReference type="NCBI Taxonomy" id="2594004"/>
    <lineage>
        <taxon>Bacteria</taxon>
        <taxon>Pseudomonadati</taxon>
        <taxon>Bacteroidota</taxon>
        <taxon>Flavobacteriia</taxon>
        <taxon>Flavobacteriales</taxon>
        <taxon>Flavobacteriaceae</taxon>
        <taxon>Formosa</taxon>
    </lineage>
</organism>
<dbReference type="GO" id="GO:0005886">
    <property type="term" value="C:plasma membrane"/>
    <property type="evidence" value="ECO:0007669"/>
    <property type="project" value="UniProtKB-SubCell"/>
</dbReference>
<keyword evidence="5 7" id="KW-1133">Transmembrane helix</keyword>
<dbReference type="InterPro" id="IPR023090">
    <property type="entry name" value="UPF0702_alpha/beta_dom_sf"/>
</dbReference>
<evidence type="ECO:0000256" key="4">
    <source>
        <dbReference type="ARBA" id="ARBA00022692"/>
    </source>
</evidence>
<keyword evidence="4 7" id="KW-0812">Transmembrane</keyword>
<evidence type="ECO:0000259" key="8">
    <source>
        <dbReference type="Pfam" id="PF04239"/>
    </source>
</evidence>
<accession>A0A516GSP4</accession>
<comment type="similarity">
    <text evidence="2">Belongs to the UPF0702 family.</text>
</comment>
<protein>
    <submittedName>
        <fullName evidence="9">DUF421 domain-containing protein</fullName>
    </submittedName>
</protein>
<dbReference type="KEGG" id="fop:FNB79_10650"/>
<evidence type="ECO:0000256" key="1">
    <source>
        <dbReference type="ARBA" id="ARBA00004651"/>
    </source>
</evidence>
<keyword evidence="10" id="KW-1185">Reference proteome</keyword>
<dbReference type="PANTHER" id="PTHR34582:SF6">
    <property type="entry name" value="UPF0702 TRANSMEMBRANE PROTEIN YCAP"/>
    <property type="match status" value="1"/>
</dbReference>
<evidence type="ECO:0000313" key="10">
    <source>
        <dbReference type="Proteomes" id="UP000319209"/>
    </source>
</evidence>
<dbReference type="EMBL" id="CP041637">
    <property type="protein sequence ID" value="QDO94400.1"/>
    <property type="molecule type" value="Genomic_DNA"/>
</dbReference>
<dbReference type="Proteomes" id="UP000319209">
    <property type="component" value="Chromosome"/>
</dbReference>
<evidence type="ECO:0000256" key="7">
    <source>
        <dbReference type="SAM" id="Phobius"/>
    </source>
</evidence>
<dbReference type="PANTHER" id="PTHR34582">
    <property type="entry name" value="UPF0702 TRANSMEMBRANE PROTEIN YCAP"/>
    <property type="match status" value="1"/>
</dbReference>
<dbReference type="OrthoDB" id="6538282at2"/>
<feature type="domain" description="YetF C-terminal" evidence="8">
    <location>
        <begin position="102"/>
        <end position="171"/>
    </location>
</feature>
<name>A0A516GSP4_9FLAO</name>
<evidence type="ECO:0000256" key="6">
    <source>
        <dbReference type="ARBA" id="ARBA00023136"/>
    </source>
</evidence>
<gene>
    <name evidence="9" type="ORF">FNB79_10650</name>
</gene>
<proteinExistence type="inferred from homology"/>
<dbReference type="Gene3D" id="3.30.240.20">
    <property type="entry name" value="bsu07140 like domains"/>
    <property type="match status" value="1"/>
</dbReference>
<feature type="transmembrane region" description="Helical" evidence="7">
    <location>
        <begin position="21"/>
        <end position="42"/>
    </location>
</feature>
<feature type="transmembrane region" description="Helical" evidence="7">
    <location>
        <begin position="73"/>
        <end position="92"/>
    </location>
</feature>
<reference evidence="9 10" key="1">
    <citation type="submission" date="2019-07" db="EMBL/GenBank/DDBJ databases">
        <title>Genome sequencing for Formosa sp. PS13.</title>
        <authorList>
            <person name="Park S.-J."/>
        </authorList>
    </citation>
    <scope>NUCLEOTIDE SEQUENCE [LARGE SCALE GENOMIC DNA]</scope>
    <source>
        <strain evidence="9 10">PS13</strain>
    </source>
</reference>
<comment type="subcellular location">
    <subcellularLocation>
        <location evidence="1">Cell membrane</location>
        <topology evidence="1">Multi-pass membrane protein</topology>
    </subcellularLocation>
</comment>
<keyword evidence="6 7" id="KW-0472">Membrane</keyword>
<evidence type="ECO:0000256" key="2">
    <source>
        <dbReference type="ARBA" id="ARBA00006448"/>
    </source>
</evidence>
<dbReference type="Pfam" id="PF04239">
    <property type="entry name" value="DUF421"/>
    <property type="match status" value="1"/>
</dbReference>
<dbReference type="AlphaFoldDB" id="A0A516GSP4"/>
<keyword evidence="3" id="KW-1003">Cell membrane</keyword>
<evidence type="ECO:0000313" key="9">
    <source>
        <dbReference type="EMBL" id="QDO94400.1"/>
    </source>
</evidence>
<dbReference type="InterPro" id="IPR007353">
    <property type="entry name" value="DUF421"/>
</dbReference>
<evidence type="ECO:0000256" key="5">
    <source>
        <dbReference type="ARBA" id="ARBA00022989"/>
    </source>
</evidence>